<dbReference type="STRING" id="3750.A0A498IFP0"/>
<reference evidence="3 4" key="1">
    <citation type="submission" date="2018-10" db="EMBL/GenBank/DDBJ databases">
        <title>A high-quality apple genome assembly.</title>
        <authorList>
            <person name="Hu J."/>
        </authorList>
    </citation>
    <scope>NUCLEOTIDE SEQUENCE [LARGE SCALE GENOMIC DNA]</scope>
    <source>
        <strain evidence="4">cv. HFTH1</strain>
        <tissue evidence="3">Young leaf</tissue>
    </source>
</reference>
<accession>A0A498IFP0</accession>
<dbReference type="GO" id="GO:0009251">
    <property type="term" value="P:glucan catabolic process"/>
    <property type="evidence" value="ECO:0007669"/>
    <property type="project" value="TreeGrafter"/>
</dbReference>
<protein>
    <recommendedName>
        <fullName evidence="2">Glycoside hydrolase family 3 N-terminal domain-containing protein</fullName>
    </recommendedName>
</protein>
<evidence type="ECO:0000313" key="3">
    <source>
        <dbReference type="EMBL" id="RXH81849.1"/>
    </source>
</evidence>
<dbReference type="Pfam" id="PF00933">
    <property type="entry name" value="Glyco_hydro_3"/>
    <property type="match status" value="1"/>
</dbReference>
<evidence type="ECO:0000256" key="1">
    <source>
        <dbReference type="ARBA" id="ARBA00022801"/>
    </source>
</evidence>
<dbReference type="PANTHER" id="PTHR30620">
    <property type="entry name" value="PERIPLASMIC BETA-GLUCOSIDASE-RELATED"/>
    <property type="match status" value="1"/>
</dbReference>
<keyword evidence="4" id="KW-1185">Reference proteome</keyword>
<dbReference type="EMBL" id="RDQH01000338">
    <property type="protein sequence ID" value="RXH81849.1"/>
    <property type="molecule type" value="Genomic_DNA"/>
</dbReference>
<dbReference type="Gene3D" id="3.20.20.300">
    <property type="entry name" value="Glycoside hydrolase, family 3, N-terminal domain"/>
    <property type="match status" value="1"/>
</dbReference>
<dbReference type="SUPFAM" id="SSF51445">
    <property type="entry name" value="(Trans)glycosidases"/>
    <property type="match status" value="1"/>
</dbReference>
<dbReference type="Proteomes" id="UP000290289">
    <property type="component" value="Chromosome 12"/>
</dbReference>
<dbReference type="InterPro" id="IPR001764">
    <property type="entry name" value="Glyco_hydro_3_N"/>
</dbReference>
<dbReference type="PANTHER" id="PTHR30620:SF35">
    <property type="entry name" value="GLYCOSYL HYDROLASE FAMILY PROTEIN"/>
    <property type="match status" value="1"/>
</dbReference>
<dbReference type="InterPro" id="IPR036962">
    <property type="entry name" value="Glyco_hydro_3_N_sf"/>
</dbReference>
<dbReference type="GO" id="GO:0008422">
    <property type="term" value="F:beta-glucosidase activity"/>
    <property type="evidence" value="ECO:0007669"/>
    <property type="project" value="TreeGrafter"/>
</dbReference>
<evidence type="ECO:0000313" key="4">
    <source>
        <dbReference type="Proteomes" id="UP000290289"/>
    </source>
</evidence>
<name>A0A498IFP0_MALDO</name>
<gene>
    <name evidence="3" type="ORF">DVH24_036190</name>
</gene>
<dbReference type="InterPro" id="IPR051915">
    <property type="entry name" value="Cellulose_Degrad_GH3"/>
</dbReference>
<comment type="caution">
    <text evidence="3">The sequence shown here is derived from an EMBL/GenBank/DDBJ whole genome shotgun (WGS) entry which is preliminary data.</text>
</comment>
<sequence>MLVEIKGLQLVQSTSLVMVAQARALMSTTLVDQQELLSIHMPAYSDSIIKGVSTVKISYSSWNGKKMHANHDLIKDFLKGILKFKGFVISDWEGIDRITSQPANESLLPKCKVEQSKTL</sequence>
<proteinExistence type="predicted"/>
<dbReference type="AlphaFoldDB" id="A0A498IFP0"/>
<organism evidence="3 4">
    <name type="scientific">Malus domestica</name>
    <name type="common">Apple</name>
    <name type="synonym">Pyrus malus</name>
    <dbReference type="NCBI Taxonomy" id="3750"/>
    <lineage>
        <taxon>Eukaryota</taxon>
        <taxon>Viridiplantae</taxon>
        <taxon>Streptophyta</taxon>
        <taxon>Embryophyta</taxon>
        <taxon>Tracheophyta</taxon>
        <taxon>Spermatophyta</taxon>
        <taxon>Magnoliopsida</taxon>
        <taxon>eudicotyledons</taxon>
        <taxon>Gunneridae</taxon>
        <taxon>Pentapetalae</taxon>
        <taxon>rosids</taxon>
        <taxon>fabids</taxon>
        <taxon>Rosales</taxon>
        <taxon>Rosaceae</taxon>
        <taxon>Amygdaloideae</taxon>
        <taxon>Maleae</taxon>
        <taxon>Malus</taxon>
    </lineage>
</organism>
<evidence type="ECO:0000259" key="2">
    <source>
        <dbReference type="Pfam" id="PF00933"/>
    </source>
</evidence>
<dbReference type="InterPro" id="IPR017853">
    <property type="entry name" value="GH"/>
</dbReference>
<feature type="domain" description="Glycoside hydrolase family 3 N-terminal" evidence="2">
    <location>
        <begin position="28"/>
        <end position="100"/>
    </location>
</feature>
<keyword evidence="1" id="KW-0378">Hydrolase</keyword>